<comment type="caution">
    <text evidence="2">The sequence shown here is derived from an EMBL/GenBank/DDBJ whole genome shotgun (WGS) entry which is preliminary data.</text>
</comment>
<feature type="compositionally biased region" description="Basic and acidic residues" evidence="1">
    <location>
        <begin position="15"/>
        <end position="26"/>
    </location>
</feature>
<feature type="compositionally biased region" description="Polar residues" evidence="1">
    <location>
        <begin position="420"/>
        <end position="429"/>
    </location>
</feature>
<dbReference type="Proteomes" id="UP001172155">
    <property type="component" value="Unassembled WGS sequence"/>
</dbReference>
<name>A0AA40K4S3_9PEZI</name>
<feature type="compositionally biased region" description="Basic and acidic residues" evidence="1">
    <location>
        <begin position="148"/>
        <end position="169"/>
    </location>
</feature>
<feature type="region of interest" description="Disordered" evidence="1">
    <location>
        <begin position="1"/>
        <end position="282"/>
    </location>
</feature>
<feature type="compositionally biased region" description="Polar residues" evidence="1">
    <location>
        <begin position="197"/>
        <end position="206"/>
    </location>
</feature>
<reference evidence="2" key="1">
    <citation type="submission" date="2023-06" db="EMBL/GenBank/DDBJ databases">
        <title>Genome-scale phylogeny and comparative genomics of the fungal order Sordariales.</title>
        <authorList>
            <consortium name="Lawrence Berkeley National Laboratory"/>
            <person name="Hensen N."/>
            <person name="Bonometti L."/>
            <person name="Westerberg I."/>
            <person name="Brannstrom I.O."/>
            <person name="Guillou S."/>
            <person name="Cros-Aarteil S."/>
            <person name="Calhoun S."/>
            <person name="Haridas S."/>
            <person name="Kuo A."/>
            <person name="Mondo S."/>
            <person name="Pangilinan J."/>
            <person name="Riley R."/>
            <person name="LaButti K."/>
            <person name="Andreopoulos B."/>
            <person name="Lipzen A."/>
            <person name="Chen C."/>
            <person name="Yanf M."/>
            <person name="Daum C."/>
            <person name="Ng V."/>
            <person name="Clum A."/>
            <person name="Steindorff A."/>
            <person name="Ohm R."/>
            <person name="Martin F."/>
            <person name="Silar P."/>
            <person name="Natvig D."/>
            <person name="Lalanne C."/>
            <person name="Gautier V."/>
            <person name="Ament-velasquez S.L."/>
            <person name="Kruys A."/>
            <person name="Hutchinson M.I."/>
            <person name="Powell A.J."/>
            <person name="Barry K."/>
            <person name="Miller A.N."/>
            <person name="Grigoriev I.V."/>
            <person name="Debuchy R."/>
            <person name="Gladieux P."/>
            <person name="Thoren M.H."/>
            <person name="Johannesson H."/>
        </authorList>
    </citation>
    <scope>NUCLEOTIDE SEQUENCE</scope>
    <source>
        <strain evidence="2">SMH3187-1</strain>
    </source>
</reference>
<feature type="compositionally biased region" description="Polar residues" evidence="1">
    <location>
        <begin position="28"/>
        <end position="40"/>
    </location>
</feature>
<feature type="compositionally biased region" description="Polar residues" evidence="1">
    <location>
        <begin position="178"/>
        <end position="189"/>
    </location>
</feature>
<dbReference type="AlphaFoldDB" id="A0AA40K4S3"/>
<dbReference type="Pfam" id="PF17104">
    <property type="entry name" value="YBL010C_LAA2"/>
    <property type="match status" value="1"/>
</dbReference>
<dbReference type="PANTHER" id="PTHR38698">
    <property type="entry name" value="EXPRESSED PROTEIN"/>
    <property type="match status" value="1"/>
</dbReference>
<evidence type="ECO:0000313" key="2">
    <source>
        <dbReference type="EMBL" id="KAK0745891.1"/>
    </source>
</evidence>
<feature type="region of interest" description="Disordered" evidence="1">
    <location>
        <begin position="388"/>
        <end position="446"/>
    </location>
</feature>
<feature type="compositionally biased region" description="Pro residues" evidence="1">
    <location>
        <begin position="255"/>
        <end position="266"/>
    </location>
</feature>
<dbReference type="InterPro" id="IPR031355">
    <property type="entry name" value="YBL010C/LAA2-like"/>
</dbReference>
<evidence type="ECO:0000313" key="3">
    <source>
        <dbReference type="Proteomes" id="UP001172155"/>
    </source>
</evidence>
<evidence type="ECO:0000256" key="1">
    <source>
        <dbReference type="SAM" id="MobiDB-lite"/>
    </source>
</evidence>
<feature type="compositionally biased region" description="Acidic residues" evidence="1">
    <location>
        <begin position="221"/>
        <end position="251"/>
    </location>
</feature>
<accession>A0AA40K4S3</accession>
<proteinExistence type="predicted"/>
<organism evidence="2 3">
    <name type="scientific">Schizothecium vesticola</name>
    <dbReference type="NCBI Taxonomy" id="314040"/>
    <lineage>
        <taxon>Eukaryota</taxon>
        <taxon>Fungi</taxon>
        <taxon>Dikarya</taxon>
        <taxon>Ascomycota</taxon>
        <taxon>Pezizomycotina</taxon>
        <taxon>Sordariomycetes</taxon>
        <taxon>Sordariomycetidae</taxon>
        <taxon>Sordariales</taxon>
        <taxon>Schizotheciaceae</taxon>
        <taxon>Schizothecium</taxon>
    </lineage>
</organism>
<gene>
    <name evidence="2" type="ORF">B0T18DRAFT_139027</name>
</gene>
<sequence>MAARRDSLSPPSPRPRIDDSGAHDLGKSTPSIECASQRTALTDPPETSDSEEHFSDAISGPSESHRTSPIPKTRVERVDDKPAYGEVPGTAAYNMREEDAAPDEIAYVPEPKDVMDTPASPTPPGGKPIPVTVVEESPDVEGSVTHPEITERHGSDPHPDVIVKADKTVVVDGDASDTPISPTLKTPTTARARRKSSFAQRRSPLSPNFPGPRSPAFPGGDGEEDFGDDFDDFEEGDDDDDFGDFDDDGFQEPEQAPPAPTVPTPTPTRAAPQPSALSFPIPDFTDLDASSILSLTEPYLSALFPHEDDLPPPLPPLASKDNPIFFTPRSAPLWSQLVAPPPLQPPDWIRSRIRRAFLVSLGVPIDLDEILPASKQKKLVLPSLHRVTSTGSLRRRDSSSDSRGAARGPRRASVDDQGNLKPSSTSGPRTASPGSKGGSSKRKDAAATAVSDGKLAFDLTAARQLCATTDEALSGMTDAELTAHVARLEAMRGTVGEVLEYWQKRTDEKIGDREAFEGVIENLVKHARKVRK</sequence>
<keyword evidence="3" id="KW-1185">Reference proteome</keyword>
<dbReference type="PANTHER" id="PTHR38698:SF1">
    <property type="entry name" value="FUNGAL PROTEIN"/>
    <property type="match status" value="1"/>
</dbReference>
<protein>
    <submittedName>
        <fullName evidence="2">Uncharacterized protein</fullName>
    </submittedName>
</protein>
<feature type="compositionally biased region" description="Basic and acidic residues" evidence="1">
    <location>
        <begin position="73"/>
        <end position="83"/>
    </location>
</feature>
<dbReference type="EMBL" id="JAUKUD010000004">
    <property type="protein sequence ID" value="KAK0745891.1"/>
    <property type="molecule type" value="Genomic_DNA"/>
</dbReference>